<feature type="compositionally biased region" description="Low complexity" evidence="1">
    <location>
        <begin position="28"/>
        <end position="43"/>
    </location>
</feature>
<proteinExistence type="predicted"/>
<evidence type="ECO:0000313" key="3">
    <source>
        <dbReference type="EMBL" id="WOO86050.1"/>
    </source>
</evidence>
<reference evidence="3" key="1">
    <citation type="submission" date="2023-10" db="EMBL/GenBank/DDBJ databases">
        <authorList>
            <person name="Noh H."/>
        </authorList>
    </citation>
    <scope>NUCLEOTIDE SEQUENCE</scope>
    <source>
        <strain evidence="3">DUCC4014</strain>
    </source>
</reference>
<protein>
    <recommendedName>
        <fullName evidence="5">Glycoside hydrolase 131 catalytic N-terminal domain-containing protein</fullName>
    </recommendedName>
</protein>
<dbReference type="EMBL" id="CP086720">
    <property type="protein sequence ID" value="WOO86050.1"/>
    <property type="molecule type" value="Genomic_DNA"/>
</dbReference>
<evidence type="ECO:0008006" key="5">
    <source>
        <dbReference type="Google" id="ProtNLM"/>
    </source>
</evidence>
<feature type="chain" id="PRO_5042139753" description="Glycoside hydrolase 131 catalytic N-terminal domain-containing protein" evidence="2">
    <location>
        <begin position="17"/>
        <end position="353"/>
    </location>
</feature>
<dbReference type="RefSeq" id="XP_062632076.1">
    <property type="nucleotide sequence ID" value="XM_062776092.1"/>
</dbReference>
<sequence>MIAPLLILYAATAASAQSVSGADPTVPPAASGAPAAASSAPAGQTPPNAYHPTRYSFTSPNVVFYPPNDWTTSQLSSFANTTGNSSVSVALAGSGASFSFSTSPALELLVNGSNAEHWNATANITQYQAAVSGLPYGWWNFTLVGNGTLTFSNAVGNTTGSRWLPALAGTPAKTSDAAALSALGVDIQTSGNWTGESWKITQTPGAELTVRPRKGTALLELNQDVPPTPFGAFNVSISPPPPYGPAEESFHPTLRGADIQAAIAQLDVLVYAVQLDPNVEYTVRVAYAGNGTDKFSVSSVGTYASSILSANNGTGEKTNGTGKPSAAGKQVYLGASVPWAVVPCLLAGLWLVV</sequence>
<feature type="signal peptide" evidence="2">
    <location>
        <begin position="1"/>
        <end position="16"/>
    </location>
</feature>
<dbReference type="GeneID" id="87812700"/>
<keyword evidence="2" id="KW-0732">Signal</keyword>
<dbReference type="AlphaFoldDB" id="A0AAF0YFZ0"/>
<organism evidence="3 4">
    <name type="scientific">Vanrija pseudolonga</name>
    <dbReference type="NCBI Taxonomy" id="143232"/>
    <lineage>
        <taxon>Eukaryota</taxon>
        <taxon>Fungi</taxon>
        <taxon>Dikarya</taxon>
        <taxon>Basidiomycota</taxon>
        <taxon>Agaricomycotina</taxon>
        <taxon>Tremellomycetes</taxon>
        <taxon>Trichosporonales</taxon>
        <taxon>Trichosporonaceae</taxon>
        <taxon>Vanrija</taxon>
    </lineage>
</organism>
<evidence type="ECO:0000313" key="4">
    <source>
        <dbReference type="Proteomes" id="UP000827549"/>
    </source>
</evidence>
<dbReference type="Proteomes" id="UP000827549">
    <property type="component" value="Chromosome 7"/>
</dbReference>
<keyword evidence="4" id="KW-1185">Reference proteome</keyword>
<evidence type="ECO:0000256" key="2">
    <source>
        <dbReference type="SAM" id="SignalP"/>
    </source>
</evidence>
<evidence type="ECO:0000256" key="1">
    <source>
        <dbReference type="SAM" id="MobiDB-lite"/>
    </source>
</evidence>
<gene>
    <name evidence="3" type="ORF">LOC62_07G009539</name>
</gene>
<feature type="region of interest" description="Disordered" evidence="1">
    <location>
        <begin position="20"/>
        <end position="51"/>
    </location>
</feature>
<name>A0AAF0YFZ0_9TREE</name>
<accession>A0AAF0YFZ0</accession>